<keyword evidence="2" id="KW-0732">Signal</keyword>
<evidence type="ECO:0000256" key="2">
    <source>
        <dbReference type="SAM" id="SignalP"/>
    </source>
</evidence>
<feature type="compositionally biased region" description="Basic and acidic residues" evidence="1">
    <location>
        <begin position="122"/>
        <end position="131"/>
    </location>
</feature>
<dbReference type="RefSeq" id="XP_001586049.1">
    <property type="nucleotide sequence ID" value="XM_001585999.1"/>
</dbReference>
<feature type="region of interest" description="Disordered" evidence="1">
    <location>
        <begin position="61"/>
        <end position="131"/>
    </location>
</feature>
<reference evidence="4" key="1">
    <citation type="journal article" date="2011" name="PLoS Genet.">
        <title>Genomic analysis of the necrotrophic fungal pathogens Sclerotinia sclerotiorum and Botrytis cinerea.</title>
        <authorList>
            <person name="Amselem J."/>
            <person name="Cuomo C.A."/>
            <person name="van Kan J.A."/>
            <person name="Viaud M."/>
            <person name="Benito E.P."/>
            <person name="Couloux A."/>
            <person name="Coutinho P.M."/>
            <person name="de Vries R.P."/>
            <person name="Dyer P.S."/>
            <person name="Fillinger S."/>
            <person name="Fournier E."/>
            <person name="Gout L."/>
            <person name="Hahn M."/>
            <person name="Kohn L."/>
            <person name="Lapalu N."/>
            <person name="Plummer K.M."/>
            <person name="Pradier J.M."/>
            <person name="Quevillon E."/>
            <person name="Sharon A."/>
            <person name="Simon A."/>
            <person name="ten Have A."/>
            <person name="Tudzynski B."/>
            <person name="Tudzynski P."/>
            <person name="Wincker P."/>
            <person name="Andrew M."/>
            <person name="Anthouard V."/>
            <person name="Beever R.E."/>
            <person name="Beffa R."/>
            <person name="Benoit I."/>
            <person name="Bouzid O."/>
            <person name="Brault B."/>
            <person name="Chen Z."/>
            <person name="Choquer M."/>
            <person name="Collemare J."/>
            <person name="Cotton P."/>
            <person name="Danchin E.G."/>
            <person name="Da Silva C."/>
            <person name="Gautier A."/>
            <person name="Giraud C."/>
            <person name="Giraud T."/>
            <person name="Gonzalez C."/>
            <person name="Grossetete S."/>
            <person name="Guldener U."/>
            <person name="Henrissat B."/>
            <person name="Howlett B.J."/>
            <person name="Kodira C."/>
            <person name="Kretschmer M."/>
            <person name="Lappartient A."/>
            <person name="Leroch M."/>
            <person name="Levis C."/>
            <person name="Mauceli E."/>
            <person name="Neuveglise C."/>
            <person name="Oeser B."/>
            <person name="Pearson M."/>
            <person name="Poulain J."/>
            <person name="Poussereau N."/>
            <person name="Quesneville H."/>
            <person name="Rascle C."/>
            <person name="Schumacher J."/>
            <person name="Segurens B."/>
            <person name="Sexton A."/>
            <person name="Silva E."/>
            <person name="Sirven C."/>
            <person name="Soanes D.M."/>
            <person name="Talbot N.J."/>
            <person name="Templeton M."/>
            <person name="Yandava C."/>
            <person name="Yarden O."/>
            <person name="Zeng Q."/>
            <person name="Rollins J.A."/>
            <person name="Lebrun M.H."/>
            <person name="Dickman M."/>
        </authorList>
    </citation>
    <scope>NUCLEOTIDE SEQUENCE [LARGE SCALE GENOMIC DNA]</scope>
    <source>
        <strain evidence="4">ATCC 18683 / 1980 / Ss-1</strain>
    </source>
</reference>
<dbReference type="KEGG" id="ssl:SS1G_13142"/>
<protein>
    <submittedName>
        <fullName evidence="3">Uncharacterized protein</fullName>
    </submittedName>
</protein>
<organism evidence="3 4">
    <name type="scientific">Sclerotinia sclerotiorum (strain ATCC 18683 / 1980 / Ss-1)</name>
    <name type="common">White mold</name>
    <name type="synonym">Whetzelinia sclerotiorum</name>
    <dbReference type="NCBI Taxonomy" id="665079"/>
    <lineage>
        <taxon>Eukaryota</taxon>
        <taxon>Fungi</taxon>
        <taxon>Dikarya</taxon>
        <taxon>Ascomycota</taxon>
        <taxon>Pezizomycotina</taxon>
        <taxon>Leotiomycetes</taxon>
        <taxon>Helotiales</taxon>
        <taxon>Sclerotiniaceae</taxon>
        <taxon>Sclerotinia</taxon>
    </lineage>
</organism>
<proteinExistence type="predicted"/>
<dbReference type="AlphaFoldDB" id="A7F6B3"/>
<feature type="chain" id="PRO_5002706517" evidence="2">
    <location>
        <begin position="31"/>
        <end position="131"/>
    </location>
</feature>
<accession>A7F6B3</accession>
<name>A7F6B3_SCLS1</name>
<keyword evidence="4" id="KW-1185">Reference proteome</keyword>
<feature type="signal peptide" evidence="2">
    <location>
        <begin position="1"/>
        <end position="30"/>
    </location>
</feature>
<feature type="compositionally biased region" description="Low complexity" evidence="1">
    <location>
        <begin position="98"/>
        <end position="109"/>
    </location>
</feature>
<sequence length="131" mass="14757">MTDLGIKMAFQNARVLLILWLVFLYNDNFPDEESHKITRGLPREDIPRQPQINEHWTNQLDTHQQSAGDSEISPKITMPSPEARVTPSPRILHEVGTSNPSSNPHVSPHATGVAMALHPKKSPKEKLVRKN</sequence>
<dbReference type="HOGENOM" id="CLU_1928853_0_0_1"/>
<dbReference type="InParanoid" id="A7F6B3"/>
<evidence type="ECO:0000313" key="4">
    <source>
        <dbReference type="Proteomes" id="UP000001312"/>
    </source>
</evidence>
<dbReference type="GeneID" id="5482088"/>
<dbReference type="Proteomes" id="UP000001312">
    <property type="component" value="Unassembled WGS sequence"/>
</dbReference>
<evidence type="ECO:0000313" key="3">
    <source>
        <dbReference type="EMBL" id="EDN98284.1"/>
    </source>
</evidence>
<gene>
    <name evidence="3" type="ORF">SS1G_13142</name>
</gene>
<dbReference type="EMBL" id="CH476643">
    <property type="protein sequence ID" value="EDN98284.1"/>
    <property type="molecule type" value="Genomic_DNA"/>
</dbReference>
<evidence type="ECO:0000256" key="1">
    <source>
        <dbReference type="SAM" id="MobiDB-lite"/>
    </source>
</evidence>